<feature type="domain" description="TauD/TfdA-like" evidence="5">
    <location>
        <begin position="79"/>
        <end position="239"/>
    </location>
</feature>
<evidence type="ECO:0000256" key="2">
    <source>
        <dbReference type="ARBA" id="ARBA00023002"/>
    </source>
</evidence>
<keyword evidence="3" id="KW-0408">Iron</keyword>
<name>A0ABP5ZBP8_9ACTN</name>
<comment type="caution">
    <text evidence="6">The sequence shown here is derived from an EMBL/GenBank/DDBJ whole genome shotgun (WGS) entry which is preliminary data.</text>
</comment>
<keyword evidence="4" id="KW-0045">Antibiotic biosynthesis</keyword>
<evidence type="ECO:0000313" key="7">
    <source>
        <dbReference type="Proteomes" id="UP001501721"/>
    </source>
</evidence>
<evidence type="ECO:0000256" key="1">
    <source>
        <dbReference type="ARBA" id="ARBA00001954"/>
    </source>
</evidence>
<accession>A0ABP5ZBP8</accession>
<organism evidence="6 7">
    <name type="scientific">Streptomyces graminearus</name>
    <dbReference type="NCBI Taxonomy" id="284030"/>
    <lineage>
        <taxon>Bacteria</taxon>
        <taxon>Bacillati</taxon>
        <taxon>Actinomycetota</taxon>
        <taxon>Actinomycetes</taxon>
        <taxon>Kitasatosporales</taxon>
        <taxon>Streptomycetaceae</taxon>
        <taxon>Streptomyces</taxon>
    </lineage>
</organism>
<keyword evidence="7" id="KW-1185">Reference proteome</keyword>
<dbReference type="RefSeq" id="WP_346078649.1">
    <property type="nucleotide sequence ID" value="NZ_BAAATL010000026.1"/>
</dbReference>
<dbReference type="Proteomes" id="UP001501721">
    <property type="component" value="Unassembled WGS sequence"/>
</dbReference>
<gene>
    <name evidence="6" type="ORF">GCM10010422_49900</name>
</gene>
<dbReference type="Gene3D" id="3.60.130.10">
    <property type="entry name" value="Clavaminate synthase-like"/>
    <property type="match status" value="1"/>
</dbReference>
<evidence type="ECO:0000256" key="4">
    <source>
        <dbReference type="ARBA" id="ARBA00023194"/>
    </source>
</evidence>
<dbReference type="PANTHER" id="PTHR10696">
    <property type="entry name" value="GAMMA-BUTYROBETAINE HYDROXYLASE-RELATED"/>
    <property type="match status" value="1"/>
</dbReference>
<dbReference type="SUPFAM" id="SSF51197">
    <property type="entry name" value="Clavaminate synthase-like"/>
    <property type="match status" value="1"/>
</dbReference>
<sequence length="272" mass="28852">MPSLHAAIPAADDEFTPGALGGGELERAAAVLRERGSVRLGRLGGRGDVLGTAGRLMSPLWQHRDADPDGLTVIRDTGRHEGRPGFAGLGRGDLAPHTECAQLLHPPRLLLLACARTADAGGESLLVDGRAVLAELADSHPAALEALSAPRAAYFGGADGHFAPVLESLPHGRWRLRLRQDSLARFSQEADAHLPALRRAVERNTTRLLLADGQGLVLDNHRVLHGRTSFVGERLLLRALGQPDPRLALEPGFPAPWSRPSPADAEVAVGRG</sequence>
<protein>
    <recommendedName>
        <fullName evidence="5">TauD/TfdA-like domain-containing protein</fullName>
    </recommendedName>
</protein>
<proteinExistence type="predicted"/>
<comment type="cofactor">
    <cofactor evidence="1">
        <name>Fe(2+)</name>
        <dbReference type="ChEBI" id="CHEBI:29033"/>
    </cofactor>
</comment>
<keyword evidence="2" id="KW-0560">Oxidoreductase</keyword>
<dbReference type="InterPro" id="IPR042098">
    <property type="entry name" value="TauD-like_sf"/>
</dbReference>
<dbReference type="PANTHER" id="PTHR10696:SF56">
    <property type="entry name" value="TAUD_TFDA-LIKE DOMAIN-CONTAINING PROTEIN"/>
    <property type="match status" value="1"/>
</dbReference>
<reference evidence="7" key="1">
    <citation type="journal article" date="2019" name="Int. J. Syst. Evol. Microbiol.">
        <title>The Global Catalogue of Microorganisms (GCM) 10K type strain sequencing project: providing services to taxonomists for standard genome sequencing and annotation.</title>
        <authorList>
            <consortium name="The Broad Institute Genomics Platform"/>
            <consortium name="The Broad Institute Genome Sequencing Center for Infectious Disease"/>
            <person name="Wu L."/>
            <person name="Ma J."/>
        </authorList>
    </citation>
    <scope>NUCLEOTIDE SEQUENCE [LARGE SCALE GENOMIC DNA]</scope>
    <source>
        <strain evidence="7">JCM 6923</strain>
    </source>
</reference>
<evidence type="ECO:0000256" key="3">
    <source>
        <dbReference type="ARBA" id="ARBA00023004"/>
    </source>
</evidence>
<evidence type="ECO:0000313" key="6">
    <source>
        <dbReference type="EMBL" id="GAA2496117.1"/>
    </source>
</evidence>
<dbReference type="Pfam" id="PF02668">
    <property type="entry name" value="TauD"/>
    <property type="match status" value="1"/>
</dbReference>
<evidence type="ECO:0000259" key="5">
    <source>
        <dbReference type="Pfam" id="PF02668"/>
    </source>
</evidence>
<dbReference type="InterPro" id="IPR050411">
    <property type="entry name" value="AlphaKG_dependent_hydroxylases"/>
</dbReference>
<dbReference type="EMBL" id="BAAATL010000026">
    <property type="protein sequence ID" value="GAA2496117.1"/>
    <property type="molecule type" value="Genomic_DNA"/>
</dbReference>
<dbReference type="InterPro" id="IPR003819">
    <property type="entry name" value="TauD/TfdA-like"/>
</dbReference>